<evidence type="ECO:0000256" key="5">
    <source>
        <dbReference type="ARBA" id="ARBA00012058"/>
    </source>
</evidence>
<dbReference type="GO" id="GO:0006096">
    <property type="term" value="P:glycolytic process"/>
    <property type="evidence" value="ECO:0007669"/>
    <property type="project" value="UniProtKB-UniPathway"/>
</dbReference>
<evidence type="ECO:0000256" key="1">
    <source>
        <dbReference type="ARBA" id="ARBA00001946"/>
    </source>
</evidence>
<organism evidence="15 16">
    <name type="scientific">Canis lupus dingo</name>
    <name type="common">dingo</name>
    <dbReference type="NCBI Taxonomy" id="286419"/>
    <lineage>
        <taxon>Eukaryota</taxon>
        <taxon>Metazoa</taxon>
        <taxon>Chordata</taxon>
        <taxon>Craniata</taxon>
        <taxon>Vertebrata</taxon>
        <taxon>Euteleostomi</taxon>
        <taxon>Mammalia</taxon>
        <taxon>Eutheria</taxon>
        <taxon>Laurasiatheria</taxon>
        <taxon>Carnivora</taxon>
        <taxon>Caniformia</taxon>
        <taxon>Canidae</taxon>
        <taxon>Canis</taxon>
    </lineage>
</organism>
<comment type="pathway">
    <text evidence="3">Carbohydrate degradation; glycolysis; pyruvate from D-glyceraldehyde 3-phosphate: step 4/5.</text>
</comment>
<evidence type="ECO:0000313" key="16">
    <source>
        <dbReference type="Proteomes" id="UP000694391"/>
    </source>
</evidence>
<keyword evidence="16" id="KW-1185">Reference proteome</keyword>
<dbReference type="Pfam" id="PF00113">
    <property type="entry name" value="Enolase_C"/>
    <property type="match status" value="1"/>
</dbReference>
<evidence type="ECO:0000313" key="15">
    <source>
        <dbReference type="Ensembl" id="ENSCAFP00020009289.1"/>
    </source>
</evidence>
<comment type="cofactor">
    <cofactor evidence="1">
        <name>Mg(2+)</name>
        <dbReference type="ChEBI" id="CHEBI:18420"/>
    </cofactor>
</comment>
<dbReference type="PANTHER" id="PTHR11902:SF12">
    <property type="entry name" value="ALPHA-ENOLASE"/>
    <property type="match status" value="1"/>
</dbReference>
<dbReference type="Proteomes" id="UP000694391">
    <property type="component" value="Unplaced"/>
</dbReference>
<evidence type="ECO:0000256" key="10">
    <source>
        <dbReference type="ARBA" id="ARBA00023239"/>
    </source>
</evidence>
<dbReference type="PANTHER" id="PTHR11902">
    <property type="entry name" value="ENOLASE"/>
    <property type="match status" value="1"/>
</dbReference>
<dbReference type="SUPFAM" id="SSF54826">
    <property type="entry name" value="Enolase N-terminal domain-like"/>
    <property type="match status" value="1"/>
</dbReference>
<dbReference type="EC" id="4.2.1.11" evidence="5"/>
<dbReference type="SUPFAM" id="SSF51604">
    <property type="entry name" value="Enolase C-terminal domain-like"/>
    <property type="match status" value="1"/>
</dbReference>
<dbReference type="GO" id="GO:0000015">
    <property type="term" value="C:phosphopyruvate hydratase complex"/>
    <property type="evidence" value="ECO:0007669"/>
    <property type="project" value="InterPro"/>
</dbReference>
<dbReference type="AlphaFoldDB" id="A0A8C0K2T9"/>
<dbReference type="InterPro" id="IPR000941">
    <property type="entry name" value="Enolase"/>
</dbReference>
<keyword evidence="8" id="KW-0460">Magnesium</keyword>
<evidence type="ECO:0000256" key="8">
    <source>
        <dbReference type="ARBA" id="ARBA00022842"/>
    </source>
</evidence>
<feature type="domain" description="Enolase N-terminal" evidence="14">
    <location>
        <begin position="3"/>
        <end position="118"/>
    </location>
</feature>
<dbReference type="Gene3D" id="3.20.20.120">
    <property type="entry name" value="Enolase-like C-terminal domain"/>
    <property type="match status" value="1"/>
</dbReference>
<evidence type="ECO:0000259" key="14">
    <source>
        <dbReference type="SMART" id="SM01193"/>
    </source>
</evidence>
<evidence type="ECO:0000256" key="11">
    <source>
        <dbReference type="ARBA" id="ARBA00031125"/>
    </source>
</evidence>
<dbReference type="GO" id="GO:0000287">
    <property type="term" value="F:magnesium ion binding"/>
    <property type="evidence" value="ECO:0007669"/>
    <property type="project" value="InterPro"/>
</dbReference>
<evidence type="ECO:0000256" key="2">
    <source>
        <dbReference type="ARBA" id="ARBA00004496"/>
    </source>
</evidence>
<dbReference type="GO" id="GO:0004634">
    <property type="term" value="F:phosphopyruvate hydratase activity"/>
    <property type="evidence" value="ECO:0007669"/>
    <property type="project" value="UniProtKB-EC"/>
</dbReference>
<protein>
    <recommendedName>
        <fullName evidence="5">phosphopyruvate hydratase</fullName>
        <ecNumber evidence="5">4.2.1.11</ecNumber>
    </recommendedName>
    <alternativeName>
        <fullName evidence="11">2-phospho-D-glycerate hydro-lyase</fullName>
    </alternativeName>
</protein>
<reference evidence="15" key="1">
    <citation type="submission" date="2025-08" db="UniProtKB">
        <authorList>
            <consortium name="Ensembl"/>
        </authorList>
    </citation>
    <scope>IDENTIFICATION</scope>
</reference>
<evidence type="ECO:0000256" key="3">
    <source>
        <dbReference type="ARBA" id="ARBA00005031"/>
    </source>
</evidence>
<evidence type="ECO:0000256" key="6">
    <source>
        <dbReference type="ARBA" id="ARBA00022490"/>
    </source>
</evidence>
<dbReference type="UniPathway" id="UPA00109">
    <property type="reaction ID" value="UER00187"/>
</dbReference>
<dbReference type="InterPro" id="IPR029017">
    <property type="entry name" value="Enolase-like_N"/>
</dbReference>
<feature type="domain" description="Enolase C-terminal TIM barrel" evidence="13">
    <location>
        <begin position="71"/>
        <end position="312"/>
    </location>
</feature>
<comment type="subcellular location">
    <subcellularLocation>
        <location evidence="2">Cytoplasm</location>
    </subcellularLocation>
</comment>
<dbReference type="InterPro" id="IPR020811">
    <property type="entry name" value="Enolase_N"/>
</dbReference>
<keyword evidence="6" id="KW-0963">Cytoplasm</keyword>
<reference evidence="15" key="2">
    <citation type="submission" date="2025-09" db="UniProtKB">
        <authorList>
            <consortium name="Ensembl"/>
        </authorList>
    </citation>
    <scope>IDENTIFICATION</scope>
</reference>
<dbReference type="CDD" id="cd03313">
    <property type="entry name" value="enolase"/>
    <property type="match status" value="1"/>
</dbReference>
<evidence type="ECO:0000256" key="12">
    <source>
        <dbReference type="ARBA" id="ARBA00048333"/>
    </source>
</evidence>
<name>A0A8C0K2T9_CANLU</name>
<evidence type="ECO:0000256" key="9">
    <source>
        <dbReference type="ARBA" id="ARBA00023152"/>
    </source>
</evidence>
<dbReference type="GeneTree" id="ENSGT00950000182805"/>
<dbReference type="Ensembl" id="ENSCAFT00020010796.1">
    <property type="protein sequence ID" value="ENSCAFP00020009289.1"/>
    <property type="gene ID" value="ENSCAFG00020007143.1"/>
</dbReference>
<dbReference type="InterPro" id="IPR020810">
    <property type="entry name" value="Enolase_C"/>
</dbReference>
<dbReference type="PROSITE" id="PS00164">
    <property type="entry name" value="ENOLASE"/>
    <property type="match status" value="1"/>
</dbReference>
<evidence type="ECO:0000259" key="13">
    <source>
        <dbReference type="SMART" id="SM01192"/>
    </source>
</evidence>
<evidence type="ECO:0000256" key="4">
    <source>
        <dbReference type="ARBA" id="ARBA00009604"/>
    </source>
</evidence>
<dbReference type="SMART" id="SM01192">
    <property type="entry name" value="Enolase_C"/>
    <property type="match status" value="1"/>
</dbReference>
<dbReference type="InterPro" id="IPR020809">
    <property type="entry name" value="Enolase_CS"/>
</dbReference>
<keyword evidence="10" id="KW-0456">Lyase</keyword>
<keyword evidence="7" id="KW-0479">Metal-binding</keyword>
<keyword evidence="9" id="KW-0324">Glycolysis</keyword>
<evidence type="ECO:0000256" key="7">
    <source>
        <dbReference type="ARBA" id="ARBA00022723"/>
    </source>
</evidence>
<comment type="similarity">
    <text evidence="4">Belongs to the enolase family.</text>
</comment>
<sequence length="315" mass="34757">MSILKIHAREIFDSRGNPTVEVDLYTSKGLFRAAVPSGASTGIYEALELRDNDKTRYMGKGVSKAVEHINKTIAPALISKKVNVVEQEKIDKLMIEMDGTENKSLELLKNAIGKAGYTDKVVIGMDVAASEFFRSGKYDLDFKSPDDPSRYITPDQLADLYKSFIRDYPVVSIEDPFDQDDWEAWQKFTASAGIQVVGDDLTVTNPKRISKAVGEKSCNCLLLKVNQIGSVTESLQACKLAQSNGWGVMVSHRSGETEDTFIADLVVGLCTGQIKTGAPCRSERLAKYNQILRIEEELGSKAKFAGRSFRNPLAK</sequence>
<gene>
    <name evidence="15" type="primary">ENO1</name>
</gene>
<dbReference type="SMART" id="SM01193">
    <property type="entry name" value="Enolase_N"/>
    <property type="match status" value="1"/>
</dbReference>
<proteinExistence type="inferred from homology"/>
<dbReference type="InterPro" id="IPR036849">
    <property type="entry name" value="Enolase-like_C_sf"/>
</dbReference>
<accession>A0A8C0K2T9</accession>
<comment type="catalytic activity">
    <reaction evidence="12">
        <text>(2R)-2-phosphoglycerate = phosphoenolpyruvate + H2O</text>
        <dbReference type="Rhea" id="RHEA:10164"/>
        <dbReference type="ChEBI" id="CHEBI:15377"/>
        <dbReference type="ChEBI" id="CHEBI:58289"/>
        <dbReference type="ChEBI" id="CHEBI:58702"/>
        <dbReference type="EC" id="4.2.1.11"/>
    </reaction>
</comment>